<evidence type="ECO:0008006" key="5">
    <source>
        <dbReference type="Google" id="ProtNLM"/>
    </source>
</evidence>
<keyword evidence="2" id="KW-0812">Transmembrane</keyword>
<organism evidence="3 4">
    <name type="scientific">Trichodelitschia bisporula</name>
    <dbReference type="NCBI Taxonomy" id="703511"/>
    <lineage>
        <taxon>Eukaryota</taxon>
        <taxon>Fungi</taxon>
        <taxon>Dikarya</taxon>
        <taxon>Ascomycota</taxon>
        <taxon>Pezizomycotina</taxon>
        <taxon>Dothideomycetes</taxon>
        <taxon>Dothideomycetes incertae sedis</taxon>
        <taxon>Phaeotrichales</taxon>
        <taxon>Phaeotrichaceae</taxon>
        <taxon>Trichodelitschia</taxon>
    </lineage>
</organism>
<keyword evidence="2" id="KW-0472">Membrane</keyword>
<feature type="transmembrane region" description="Helical" evidence="2">
    <location>
        <begin position="103"/>
        <end position="127"/>
    </location>
</feature>
<keyword evidence="2" id="KW-1133">Transmembrane helix</keyword>
<dbReference type="AlphaFoldDB" id="A0A6G1HJX5"/>
<accession>A0A6G1HJX5</accession>
<proteinExistence type="predicted"/>
<evidence type="ECO:0000313" key="4">
    <source>
        <dbReference type="Proteomes" id="UP000799640"/>
    </source>
</evidence>
<protein>
    <recommendedName>
        <fullName evidence="5">Mid2 domain-containing protein</fullName>
    </recommendedName>
</protein>
<feature type="compositionally biased region" description="Pro residues" evidence="1">
    <location>
        <begin position="189"/>
        <end position="200"/>
    </location>
</feature>
<keyword evidence="4" id="KW-1185">Reference proteome</keyword>
<evidence type="ECO:0000313" key="3">
    <source>
        <dbReference type="EMBL" id="KAF2396310.1"/>
    </source>
</evidence>
<gene>
    <name evidence="3" type="ORF">EJ06DRAFT_559890</name>
</gene>
<evidence type="ECO:0000256" key="1">
    <source>
        <dbReference type="SAM" id="MobiDB-lite"/>
    </source>
</evidence>
<sequence>MSAGQPTLTLYFSIAPATVNSGVPVITLTGVESAASVTGGTTKIPEPTSTEKSDTRSSTASPESTSTTVLDTSTSSSAVPATATSAPGLGDTKGSAATDPDRALIGAAVGIGTFLLIVIGLICFAVYKRRRRRQARYSDLTPSEVGMSPTSRIGPPLLPRQFQDSSPLPNSSPPPDSTLPYSFGTYPLPTVPEMPSPPSSQDPRSNAASSVYPDPPSRALSRRVVMRSFGDNDVLSPELQLPENLGRLNSWLEENRRRSQLMRT</sequence>
<evidence type="ECO:0000256" key="2">
    <source>
        <dbReference type="SAM" id="Phobius"/>
    </source>
</evidence>
<feature type="region of interest" description="Disordered" evidence="1">
    <location>
        <begin position="134"/>
        <end position="219"/>
    </location>
</feature>
<dbReference type="Proteomes" id="UP000799640">
    <property type="component" value="Unassembled WGS sequence"/>
</dbReference>
<dbReference type="EMBL" id="ML996707">
    <property type="protein sequence ID" value="KAF2396310.1"/>
    <property type="molecule type" value="Genomic_DNA"/>
</dbReference>
<feature type="compositionally biased region" description="Low complexity" evidence="1">
    <location>
        <begin position="56"/>
        <end position="87"/>
    </location>
</feature>
<reference evidence="3" key="1">
    <citation type="journal article" date="2020" name="Stud. Mycol.">
        <title>101 Dothideomycetes genomes: a test case for predicting lifestyles and emergence of pathogens.</title>
        <authorList>
            <person name="Haridas S."/>
            <person name="Albert R."/>
            <person name="Binder M."/>
            <person name="Bloem J."/>
            <person name="Labutti K."/>
            <person name="Salamov A."/>
            <person name="Andreopoulos B."/>
            <person name="Baker S."/>
            <person name="Barry K."/>
            <person name="Bills G."/>
            <person name="Bluhm B."/>
            <person name="Cannon C."/>
            <person name="Castanera R."/>
            <person name="Culley D."/>
            <person name="Daum C."/>
            <person name="Ezra D."/>
            <person name="Gonzalez J."/>
            <person name="Henrissat B."/>
            <person name="Kuo A."/>
            <person name="Liang C."/>
            <person name="Lipzen A."/>
            <person name="Lutzoni F."/>
            <person name="Magnuson J."/>
            <person name="Mondo S."/>
            <person name="Nolan M."/>
            <person name="Ohm R."/>
            <person name="Pangilinan J."/>
            <person name="Park H.-J."/>
            <person name="Ramirez L."/>
            <person name="Alfaro M."/>
            <person name="Sun H."/>
            <person name="Tritt A."/>
            <person name="Yoshinaga Y."/>
            <person name="Zwiers L.-H."/>
            <person name="Turgeon B."/>
            <person name="Goodwin S."/>
            <person name="Spatafora J."/>
            <person name="Crous P."/>
            <person name="Grigoriev I."/>
        </authorList>
    </citation>
    <scope>NUCLEOTIDE SEQUENCE</scope>
    <source>
        <strain evidence="3">CBS 262.69</strain>
    </source>
</reference>
<name>A0A6G1HJX5_9PEZI</name>
<feature type="region of interest" description="Disordered" evidence="1">
    <location>
        <begin position="36"/>
        <end position="94"/>
    </location>
</feature>